<accession>A0ABU5HDD7</accession>
<dbReference type="RefSeq" id="WP_321549545.1">
    <property type="nucleotide sequence ID" value="NZ_JAXIVS010000012.1"/>
</dbReference>
<dbReference type="Pfam" id="PF21068">
    <property type="entry name" value="ATPgraspMvdD"/>
    <property type="match status" value="1"/>
</dbReference>
<evidence type="ECO:0000259" key="2">
    <source>
        <dbReference type="PROSITE" id="PS50975"/>
    </source>
</evidence>
<dbReference type="SUPFAM" id="SSF56059">
    <property type="entry name" value="Glutathione synthetase ATP-binding domain-like"/>
    <property type="match status" value="1"/>
</dbReference>
<feature type="domain" description="ATP-grasp" evidence="2">
    <location>
        <begin position="137"/>
        <end position="326"/>
    </location>
</feature>
<dbReference type="PROSITE" id="PS50975">
    <property type="entry name" value="ATP_GRASP"/>
    <property type="match status" value="1"/>
</dbReference>
<keyword evidence="1" id="KW-0067">ATP-binding</keyword>
<dbReference type="Gene3D" id="3.30.470.20">
    <property type="entry name" value="ATP-grasp fold, B domain"/>
    <property type="match status" value="1"/>
</dbReference>
<proteinExistence type="predicted"/>
<gene>
    <name evidence="3" type="ORF">SYV04_30840</name>
</gene>
<dbReference type="PANTHER" id="PTHR21621:SF0">
    <property type="entry name" value="BETA-CITRYLGLUTAMATE SYNTHASE B-RELATED"/>
    <property type="match status" value="1"/>
</dbReference>
<keyword evidence="1" id="KW-0547">Nucleotide-binding</keyword>
<evidence type="ECO:0000313" key="3">
    <source>
        <dbReference type="EMBL" id="MDY7230832.1"/>
    </source>
</evidence>
<keyword evidence="4" id="KW-1185">Reference proteome</keyword>
<evidence type="ECO:0000313" key="4">
    <source>
        <dbReference type="Proteomes" id="UP001291309"/>
    </source>
</evidence>
<dbReference type="InterPro" id="IPR048936">
    <property type="entry name" value="MvdD-like_ATPgrasp"/>
</dbReference>
<dbReference type="PANTHER" id="PTHR21621">
    <property type="entry name" value="RIBOSOMAL PROTEIN S6 MODIFICATION PROTEIN"/>
    <property type="match status" value="1"/>
</dbReference>
<protein>
    <submittedName>
        <fullName evidence="3">MvdC family ATP-grasp ribosomal peptide maturase</fullName>
    </submittedName>
</protein>
<name>A0ABU5HDD7_9BACT</name>
<dbReference type="InterPro" id="IPR011761">
    <property type="entry name" value="ATP-grasp"/>
</dbReference>
<evidence type="ECO:0000256" key="1">
    <source>
        <dbReference type="PROSITE-ProRule" id="PRU00409"/>
    </source>
</evidence>
<organism evidence="3 4">
    <name type="scientific">Hyalangium rubrum</name>
    <dbReference type="NCBI Taxonomy" id="3103134"/>
    <lineage>
        <taxon>Bacteria</taxon>
        <taxon>Pseudomonadati</taxon>
        <taxon>Myxococcota</taxon>
        <taxon>Myxococcia</taxon>
        <taxon>Myxococcales</taxon>
        <taxon>Cystobacterineae</taxon>
        <taxon>Archangiaceae</taxon>
        <taxon>Hyalangium</taxon>
    </lineage>
</organism>
<sequence length="332" mass="36560">MPPARDIVLLLTHSGDHYTVDRVAQEVSRRGGHPLRVDTDRFPSELELTVALSREGGEVVLHTADGEVRGERVRGAWLRRLVPARLDETLDPEWRASCWRESHAAVEGFLDGLGALGCRFVNPLEAGLAAGNKLRQLRLARALGLEVPRTLVTNDAARVRAFFQEVRGRMVAKMQTPLTQSMSGDQPFVYTSAIGPEDLEALEGLRHSPMIFQERIDKARELRVIVVGGRCFVGAIDASRSVAGQVDWRRARAGECSWTRGEVPVEIADRLVRLVAGLGLLYGAVDLIVTPEGRHLFLEVNPGGEWGMIEHELDLPIAAALAEALLAEDRPR</sequence>
<comment type="caution">
    <text evidence="3">The sequence shown here is derived from an EMBL/GenBank/DDBJ whole genome shotgun (WGS) entry which is preliminary data.</text>
</comment>
<dbReference type="EMBL" id="JAXIVS010000012">
    <property type="protein sequence ID" value="MDY7230832.1"/>
    <property type="molecule type" value="Genomic_DNA"/>
</dbReference>
<dbReference type="Proteomes" id="UP001291309">
    <property type="component" value="Unassembled WGS sequence"/>
</dbReference>
<reference evidence="3 4" key="1">
    <citation type="submission" date="2023-12" db="EMBL/GenBank/DDBJ databases">
        <title>the genome sequence of Hyalangium sp. s54d21.</title>
        <authorList>
            <person name="Zhang X."/>
        </authorList>
    </citation>
    <scope>NUCLEOTIDE SEQUENCE [LARGE SCALE GENOMIC DNA]</scope>
    <source>
        <strain evidence="4">s54d21</strain>
    </source>
</reference>